<comment type="caution">
    <text evidence="1">The sequence shown here is derived from an EMBL/GenBank/DDBJ whole genome shotgun (WGS) entry which is preliminary data.</text>
</comment>
<accession>A0ACD3SLI6</accession>
<reference evidence="1" key="1">
    <citation type="submission" date="2019-05" db="EMBL/GenBank/DDBJ databases">
        <title>Revised genome assembly of Burkholderiaceae (previously Ralstonia) sp. PBA.</title>
        <authorList>
            <person name="Gan H.M."/>
        </authorList>
    </citation>
    <scope>NUCLEOTIDE SEQUENCE</scope>
    <source>
        <strain evidence="1">PBA</strain>
    </source>
</reference>
<evidence type="ECO:0000313" key="2">
    <source>
        <dbReference type="Proteomes" id="UP000004277"/>
    </source>
</evidence>
<sequence>MPVSTSTVSAASSVSAPQGFSGISNQSLIAASQMMATLDALGAKLAQKNEDANTLRNMKNLATALDGFRSNGVIKLTKTDKDGNEIVDTEKVQYLLDFIQANNQLYKDDPSNQISAFDGGKADAGSVTVAQLNQFDLKINNISLFAKETATAALGSLDNQITAKLGLIEKDTIELNKVGNSYKNLVGLSAAMIDMLTKIMENILQRM</sequence>
<organism evidence="1 2">
    <name type="scientific">Imbroritus primus</name>
    <dbReference type="NCBI Taxonomy" id="3058603"/>
    <lineage>
        <taxon>Bacteria</taxon>
        <taxon>Pseudomonadati</taxon>
        <taxon>Pseudomonadota</taxon>
        <taxon>Betaproteobacteria</taxon>
        <taxon>Burkholderiales</taxon>
        <taxon>Burkholderiaceae</taxon>
        <taxon>Imbroritus</taxon>
    </lineage>
</organism>
<evidence type="ECO:0000313" key="1">
    <source>
        <dbReference type="EMBL" id="TMS57081.1"/>
    </source>
</evidence>
<name>A0ACD3SLI6_9BURK</name>
<dbReference type="EMBL" id="AKCV02000025">
    <property type="protein sequence ID" value="TMS57081.1"/>
    <property type="molecule type" value="Genomic_DNA"/>
</dbReference>
<keyword evidence="2" id="KW-1185">Reference proteome</keyword>
<protein>
    <submittedName>
        <fullName evidence="1">Uncharacterized protein</fullName>
    </submittedName>
</protein>
<proteinExistence type="predicted"/>
<gene>
    <name evidence="1" type="ORF">MW7_014055</name>
</gene>
<dbReference type="Proteomes" id="UP000004277">
    <property type="component" value="Unassembled WGS sequence"/>
</dbReference>